<reference evidence="1 2" key="1">
    <citation type="journal article" date="2021" name="Sci. Rep.">
        <title>The genome of the diatom Chaetoceros tenuissimus carries an ancient integrated fragment of an extant virus.</title>
        <authorList>
            <person name="Hongo Y."/>
            <person name="Kimura K."/>
            <person name="Takaki Y."/>
            <person name="Yoshida Y."/>
            <person name="Baba S."/>
            <person name="Kobayashi G."/>
            <person name="Nagasaki K."/>
            <person name="Hano T."/>
            <person name="Tomaru Y."/>
        </authorList>
    </citation>
    <scope>NUCLEOTIDE SEQUENCE [LARGE SCALE GENOMIC DNA]</scope>
    <source>
        <strain evidence="1 2">NIES-3715</strain>
    </source>
</reference>
<dbReference type="AlphaFoldDB" id="A0AAD3CEH7"/>
<dbReference type="Proteomes" id="UP001054902">
    <property type="component" value="Unassembled WGS sequence"/>
</dbReference>
<gene>
    <name evidence="1" type="ORF">CTEN210_00617</name>
</gene>
<name>A0AAD3CEH7_9STRA</name>
<evidence type="ECO:0000313" key="1">
    <source>
        <dbReference type="EMBL" id="GFH44143.1"/>
    </source>
</evidence>
<dbReference type="EMBL" id="BLLK01000019">
    <property type="protein sequence ID" value="GFH44143.1"/>
    <property type="molecule type" value="Genomic_DNA"/>
</dbReference>
<proteinExistence type="predicted"/>
<protein>
    <submittedName>
        <fullName evidence="1">Uncharacterized protein</fullName>
    </submittedName>
</protein>
<sequence length="75" mass="8753">MELVPRVIGFKSLSAASLSAFRRSHHFSFYIVVLRIQHIIHEDLQRRSLLHIHCTSFQHLYPSSSHHQSCLEVCN</sequence>
<organism evidence="1 2">
    <name type="scientific">Chaetoceros tenuissimus</name>
    <dbReference type="NCBI Taxonomy" id="426638"/>
    <lineage>
        <taxon>Eukaryota</taxon>
        <taxon>Sar</taxon>
        <taxon>Stramenopiles</taxon>
        <taxon>Ochrophyta</taxon>
        <taxon>Bacillariophyta</taxon>
        <taxon>Coscinodiscophyceae</taxon>
        <taxon>Chaetocerotophycidae</taxon>
        <taxon>Chaetocerotales</taxon>
        <taxon>Chaetocerotaceae</taxon>
        <taxon>Chaetoceros</taxon>
    </lineage>
</organism>
<evidence type="ECO:0000313" key="2">
    <source>
        <dbReference type="Proteomes" id="UP001054902"/>
    </source>
</evidence>
<accession>A0AAD3CEH7</accession>
<keyword evidence="2" id="KW-1185">Reference proteome</keyword>
<comment type="caution">
    <text evidence="1">The sequence shown here is derived from an EMBL/GenBank/DDBJ whole genome shotgun (WGS) entry which is preliminary data.</text>
</comment>